<evidence type="ECO:0000313" key="1">
    <source>
        <dbReference type="EMBL" id="GGA82652.1"/>
    </source>
</evidence>
<protein>
    <recommendedName>
        <fullName evidence="3">YARHG domain-containing protein</fullName>
    </recommendedName>
</protein>
<evidence type="ECO:0000313" key="2">
    <source>
        <dbReference type="Proteomes" id="UP000658793"/>
    </source>
</evidence>
<reference evidence="2" key="1">
    <citation type="journal article" date="2019" name="Int. J. Syst. Evol. Microbiol.">
        <title>The Global Catalogue of Microorganisms (GCM) 10K type strain sequencing project: providing services to taxonomists for standard genome sequencing and annotation.</title>
        <authorList>
            <consortium name="The Broad Institute Genomics Platform"/>
            <consortium name="The Broad Institute Genome Sequencing Center for Infectious Disease"/>
            <person name="Wu L."/>
            <person name="Ma J."/>
        </authorList>
    </citation>
    <scope>NUCLEOTIDE SEQUENCE [LARGE SCALE GENOMIC DNA]</scope>
    <source>
        <strain evidence="2">CGMCC 1.12811</strain>
    </source>
</reference>
<sequence length="431" mass="51333">MKNLFTLYFVFLSLFIYAQKEVTPAIKIYLEDAETGKNISDAKVTLEGYEIPAITGKYDKKNRCFYFSNINYSQYDLIYIDSKKKEPQVFKKAKYFPSELNFKLYKKGTIVKIDTYYNKSPVMNSTREGDFVKEDSTTSYINKEISTLDHHKVLIKLENSSSLTYLEIKAKIDSLVEPYGLEYIDDLVPEIYFIQFYGLEFHGTFAGENSIICSIDEKKSVKDFFKENPDRINFIENHPMGEDEYTATDFFSENKEFYNNVYDWKKNCYVLPYRKKNKTSFRLENDQIINRIKKHTNQLEFGKIIYDKFQITTYPSQDNYEENKDITQQLDSKILDELDSQIMNYRFLKEYDNDFTRLMLMDFDIRDLYLNKDGLNAPRDFDIQMVHWSQAKWKHSFLLDEKSPYSKQSANINNKTQCNLQRNIGYRFLFE</sequence>
<dbReference type="RefSeq" id="WP_188494571.1">
    <property type="nucleotide sequence ID" value="NZ_BMGA01000006.1"/>
</dbReference>
<keyword evidence="2" id="KW-1185">Reference proteome</keyword>
<dbReference type="EMBL" id="BMGA01000006">
    <property type="protein sequence ID" value="GGA82652.1"/>
    <property type="molecule type" value="Genomic_DNA"/>
</dbReference>
<gene>
    <name evidence="1" type="ORF">GCM10008015_24240</name>
</gene>
<comment type="caution">
    <text evidence="1">The sequence shown here is derived from an EMBL/GenBank/DDBJ whole genome shotgun (WGS) entry which is preliminary data.</text>
</comment>
<name>A0ABQ1HM29_9FLAO</name>
<evidence type="ECO:0008006" key="3">
    <source>
        <dbReference type="Google" id="ProtNLM"/>
    </source>
</evidence>
<proteinExistence type="predicted"/>
<organism evidence="1 2">
    <name type="scientific">Flavobacterium palustre</name>
    <dbReference type="NCBI Taxonomy" id="1476463"/>
    <lineage>
        <taxon>Bacteria</taxon>
        <taxon>Pseudomonadati</taxon>
        <taxon>Bacteroidota</taxon>
        <taxon>Flavobacteriia</taxon>
        <taxon>Flavobacteriales</taxon>
        <taxon>Flavobacteriaceae</taxon>
        <taxon>Flavobacterium</taxon>
    </lineage>
</organism>
<dbReference type="Proteomes" id="UP000658793">
    <property type="component" value="Unassembled WGS sequence"/>
</dbReference>
<accession>A0ABQ1HM29</accession>